<dbReference type="PRINTS" id="PR00258">
    <property type="entry name" value="SPERACTRCPTR"/>
</dbReference>
<keyword evidence="8" id="KW-0325">Glycoprotein</keyword>
<dbReference type="Pfam" id="PF13540">
    <property type="entry name" value="RCC1_2"/>
    <property type="match status" value="4"/>
</dbReference>
<feature type="repeat" description="RCC1" evidence="9">
    <location>
        <begin position="95"/>
        <end position="158"/>
    </location>
</feature>
<dbReference type="InterPro" id="IPR015915">
    <property type="entry name" value="Kelch-typ_b-propeller"/>
</dbReference>
<organism evidence="12 13">
    <name type="scientific">Symbiodinium necroappetens</name>
    <dbReference type="NCBI Taxonomy" id="1628268"/>
    <lineage>
        <taxon>Eukaryota</taxon>
        <taxon>Sar</taxon>
        <taxon>Alveolata</taxon>
        <taxon>Dinophyceae</taxon>
        <taxon>Suessiales</taxon>
        <taxon>Symbiodiniaceae</taxon>
        <taxon>Symbiodinium</taxon>
    </lineage>
</organism>
<keyword evidence="4" id="KW-0677">Repeat</keyword>
<feature type="domain" description="SRCR" evidence="11">
    <location>
        <begin position="500"/>
        <end position="608"/>
    </location>
</feature>
<evidence type="ECO:0000256" key="3">
    <source>
        <dbReference type="ARBA" id="ARBA00022729"/>
    </source>
</evidence>
<evidence type="ECO:0000256" key="1">
    <source>
        <dbReference type="ARBA" id="ARBA00004167"/>
    </source>
</evidence>
<keyword evidence="6 10" id="KW-0472">Membrane</keyword>
<feature type="repeat" description="RCC1" evidence="9">
    <location>
        <begin position="342"/>
        <end position="401"/>
    </location>
</feature>
<keyword evidence="7" id="KW-1015">Disulfide bond</keyword>
<dbReference type="Proteomes" id="UP000601435">
    <property type="component" value="Unassembled WGS sequence"/>
</dbReference>
<dbReference type="PANTHER" id="PTHR45982">
    <property type="entry name" value="REGULATOR OF CHROMOSOME CONDENSATION"/>
    <property type="match status" value="1"/>
</dbReference>
<evidence type="ECO:0000313" key="13">
    <source>
        <dbReference type="Proteomes" id="UP000601435"/>
    </source>
</evidence>
<evidence type="ECO:0000256" key="8">
    <source>
        <dbReference type="ARBA" id="ARBA00023180"/>
    </source>
</evidence>
<sequence length="1770" mass="188939">MWGHGIGLLELQCLCQGQWIRLWSRFGSQGEHWRQAKVELPARAEMLRFVHSGFFGDADLALDALLAWEAAAAPTPYLSMSAGISHNCALLHHQGLVKCWGFGGSGRLGYGSQAFAPGQAPNEMGAALPAVELSQPEHFVRATQIACGARHSCAVLETGDLKCWGDNHNGQVGQGPDSGHDEFVGDEPFEMGVFLPAIDLGGVNVLQVAPGEDHTCALLQGGVVKCFGKGDMLGLGDAMDRGDNLEEMGTQLPTIDLGTDFEAVQLVAGSYHTCALSRQGAVKCWGWWEYLGLSENLGSYGYVGTGPGEMGDALPALDLGGNLPFAQLSAGFLHTCAVRVDGVVKCWGEGSDGELGHGSTEMAGDDPGEMGINLPVTDLGEGARAVRIAGSGYHTCAILQDASLKCWGYGGQGQLGQGNAENLGDEPSEMGSALRAVDVGLHGVRGVTCGGFHTCALLDDDSVRCWGANDEGQLGQGSSVNVGNLQGQMGAALVPTELFVVLLGAEDGLEGLSLLPAGGPQGLLQLSHQGSDGLVCDDGFDQAAAEVACRDLGMAGGEVFSEDAGFPGAILADNIRCTGQEASLRDCRFRGWHVHDCSFREAAGIRCQLDAWSEYTTAGGPDGRQDSSMVWDIETQSALLFGGHASNAFLYFEDRWRYDWPQRAWREIRPDGPKPSTRSGHAAVWDPQSRSMMIFAGRFLATFYNDLWQFNVEDGSWKLQIVAVLPQAPQARAYHTAILDTAENALLAFGGESSQVLGDLWRYSLVERQWSQSLALGPEARSRHSAVWAALTRQMLVFAGWSGEHYLQDLHYYDASADRWGEVPAAGHWPAARNGHATAWDPVSKSMLIMGGTQNASDGLSYTNSLYNFSLLSGSWQEEGLQAGLPGPSGRTALAMVWDEKSRGLFAFGGFNASYLQQSWRYAASQTNPPLVVRCELGSNCSFRFGNAAGIGAKHVCSGSDFLDGLLFVVSEEDHWSLESPHLLLEPGQHRLCGCETSCSHPSDYQVAIGYFLVQGPYSDQSAECYLGSVCTIDAWRGVGISVNDRVVMQSRCVNGEASINYPWEHAIGVTFNDTYGWHSLEVGLLDRGDKPETVELCWCPSSRACGSATDYLVVALRLEILCPPGEYSAGQSCLLCPAGQFCPGGVELQSCPFASTSEPGARPAPSGQHWCQDMSAVFSPALGELSDCKGLFDISGGSQSRQPCGSFQTTASEMSPDTSHCVCEAGRFLDGGSCALCPVGRFKTDIGDFSCTQCGAGTSHGNSTGRVEPCRCRPGYGFDEETAQCTVCPPGEYKSTVENALCSRCASDKTSMQAATSVLDCSCRPGLAAEGSLCRDCEAGFFCPGIGEERQCPEGATSRARSEQQADCSCLPGFYFRPDGSCWPCPEGFYKEGEGNDAFCPRQCPTNSNSTAGSTSPLNCFCDPDYYAEVHTSGFIIRCIDCSILPNMRCLGGLEDSRLLNETGSHSIPVAKEGFFQTGKATAIKCRVRTAEGDSACMGSQPVRDPCLNGSSTSSCTELDGLGNRCASGSQGMLCGECPVGWARASFQAPCQQCQSSELTLLFSVLFDISSKAALNFIVASMAATAAVRGSGKLHTSLIRIAIQWFAACSVIQVFDLDQLRVLAFEPPSGAGPAAVLPWPPWVQDALRDVLAFFSMVQLQLSVQFSLHCVAAASFPSKPSEAQNEALAIYFLCLPVFTTLATVALCALGVYVLVPLAKLQGFAFNRVEKRKVMQKLRDAMEPTLKACGLSWEEVEDSGMLEVSLAGLQE</sequence>
<dbReference type="SUPFAM" id="SSF56487">
    <property type="entry name" value="SRCR-like"/>
    <property type="match status" value="1"/>
</dbReference>
<dbReference type="Gene3D" id="2.10.50.10">
    <property type="entry name" value="Tumor Necrosis Factor Receptor, subunit A, domain 2"/>
    <property type="match status" value="3"/>
</dbReference>
<dbReference type="EMBL" id="CAJNJA010026285">
    <property type="protein sequence ID" value="CAE7557377.1"/>
    <property type="molecule type" value="Genomic_DNA"/>
</dbReference>
<reference evidence="12" key="1">
    <citation type="submission" date="2021-02" db="EMBL/GenBank/DDBJ databases">
        <authorList>
            <person name="Dougan E. K."/>
            <person name="Rhodes N."/>
            <person name="Thang M."/>
            <person name="Chan C."/>
        </authorList>
    </citation>
    <scope>NUCLEOTIDE SEQUENCE</scope>
</reference>
<keyword evidence="5 10" id="KW-1133">Transmembrane helix</keyword>
<comment type="caution">
    <text evidence="12">The sequence shown here is derived from an EMBL/GenBank/DDBJ whole genome shotgun (WGS) entry which is preliminary data.</text>
</comment>
<dbReference type="PROSITE" id="PS50012">
    <property type="entry name" value="RCC1_3"/>
    <property type="match status" value="5"/>
</dbReference>
<evidence type="ECO:0000256" key="10">
    <source>
        <dbReference type="SAM" id="Phobius"/>
    </source>
</evidence>
<feature type="non-terminal residue" evidence="12">
    <location>
        <position position="1"/>
    </location>
</feature>
<dbReference type="Gene3D" id="2.130.10.30">
    <property type="entry name" value="Regulator of chromosome condensation 1/beta-lactamase-inhibitor protein II"/>
    <property type="match status" value="2"/>
</dbReference>
<comment type="subcellular location">
    <subcellularLocation>
        <location evidence="1">Membrane</location>
        <topology evidence="1">Single-pass membrane protein</topology>
    </subcellularLocation>
</comment>
<keyword evidence="2 10" id="KW-0812">Transmembrane</keyword>
<gene>
    <name evidence="12" type="primary">UVR8</name>
    <name evidence="12" type="ORF">SNEC2469_LOCUS16086</name>
</gene>
<feature type="transmembrane region" description="Helical" evidence="10">
    <location>
        <begin position="1688"/>
        <end position="1715"/>
    </location>
</feature>
<keyword evidence="3" id="KW-0732">Signal</keyword>
<feature type="repeat" description="RCC1" evidence="9">
    <location>
        <begin position="159"/>
        <end position="221"/>
    </location>
</feature>
<feature type="repeat" description="RCC1" evidence="9">
    <location>
        <begin position="402"/>
        <end position="460"/>
    </location>
</feature>
<dbReference type="SMART" id="SM01411">
    <property type="entry name" value="Ephrin_rec_like"/>
    <property type="match status" value="5"/>
</dbReference>
<dbReference type="PANTHER" id="PTHR45982:SF1">
    <property type="entry name" value="REGULATOR OF CHROMOSOME CONDENSATION"/>
    <property type="match status" value="1"/>
</dbReference>
<dbReference type="GO" id="GO:0005737">
    <property type="term" value="C:cytoplasm"/>
    <property type="evidence" value="ECO:0007669"/>
    <property type="project" value="TreeGrafter"/>
</dbReference>
<dbReference type="PROSITE" id="PS50287">
    <property type="entry name" value="SRCR_2"/>
    <property type="match status" value="1"/>
</dbReference>
<evidence type="ECO:0000313" key="12">
    <source>
        <dbReference type="EMBL" id="CAE7557377.1"/>
    </source>
</evidence>
<evidence type="ECO:0000256" key="9">
    <source>
        <dbReference type="PROSITE-ProRule" id="PRU00235"/>
    </source>
</evidence>
<dbReference type="Pfam" id="PF24681">
    <property type="entry name" value="Kelch_KLHDC2_KLHL20_DRC7"/>
    <property type="match status" value="1"/>
</dbReference>
<dbReference type="Pfam" id="PF00530">
    <property type="entry name" value="SRCR"/>
    <property type="match status" value="1"/>
</dbReference>
<evidence type="ECO:0000256" key="5">
    <source>
        <dbReference type="ARBA" id="ARBA00022989"/>
    </source>
</evidence>
<evidence type="ECO:0000256" key="4">
    <source>
        <dbReference type="ARBA" id="ARBA00022737"/>
    </source>
</evidence>
<dbReference type="InterPro" id="IPR000408">
    <property type="entry name" value="Reg_chr_condens"/>
</dbReference>
<dbReference type="InterPro" id="IPR036772">
    <property type="entry name" value="SRCR-like_dom_sf"/>
</dbReference>
<dbReference type="InterPro" id="IPR009030">
    <property type="entry name" value="Growth_fac_rcpt_cys_sf"/>
</dbReference>
<dbReference type="GO" id="GO:0016020">
    <property type="term" value="C:membrane"/>
    <property type="evidence" value="ECO:0007669"/>
    <property type="project" value="UniProtKB-SubCell"/>
</dbReference>
<dbReference type="SUPFAM" id="SSF57184">
    <property type="entry name" value="Growth factor receptor domain"/>
    <property type="match status" value="2"/>
</dbReference>
<dbReference type="PRINTS" id="PR00633">
    <property type="entry name" value="RCCNDNSATION"/>
</dbReference>
<dbReference type="InterPro" id="IPR001190">
    <property type="entry name" value="SRCR"/>
</dbReference>
<evidence type="ECO:0000259" key="11">
    <source>
        <dbReference type="PROSITE" id="PS50287"/>
    </source>
</evidence>
<evidence type="ECO:0000256" key="6">
    <source>
        <dbReference type="ARBA" id="ARBA00023136"/>
    </source>
</evidence>
<dbReference type="InterPro" id="IPR051553">
    <property type="entry name" value="Ran_GTPase-activating"/>
</dbReference>
<dbReference type="SUPFAM" id="SSF117281">
    <property type="entry name" value="Kelch motif"/>
    <property type="match status" value="1"/>
</dbReference>
<dbReference type="FunFam" id="3.10.250.10:FF:000016">
    <property type="entry name" value="Scavenger receptor cysteine-rich protein type 12"/>
    <property type="match status" value="1"/>
</dbReference>
<keyword evidence="13" id="KW-1185">Reference proteome</keyword>
<dbReference type="OrthoDB" id="10035969at2759"/>
<proteinExistence type="predicted"/>
<dbReference type="InterPro" id="IPR009091">
    <property type="entry name" value="RCC1/BLIP-II"/>
</dbReference>
<feature type="repeat" description="RCC1" evidence="9">
    <location>
        <begin position="222"/>
        <end position="279"/>
    </location>
</feature>
<name>A0A812U931_9DINO</name>
<protein>
    <submittedName>
        <fullName evidence="12">UVR8 protein</fullName>
    </submittedName>
</protein>
<dbReference type="Gene3D" id="2.120.10.80">
    <property type="entry name" value="Kelch-type beta propeller"/>
    <property type="match status" value="2"/>
</dbReference>
<evidence type="ECO:0000256" key="7">
    <source>
        <dbReference type="ARBA" id="ARBA00023157"/>
    </source>
</evidence>
<dbReference type="Gene3D" id="3.10.250.10">
    <property type="entry name" value="SRCR-like domain"/>
    <property type="match status" value="1"/>
</dbReference>
<dbReference type="SUPFAM" id="SSF50985">
    <property type="entry name" value="RCC1/BLIP-II"/>
    <property type="match status" value="1"/>
</dbReference>
<evidence type="ECO:0000256" key="2">
    <source>
        <dbReference type="ARBA" id="ARBA00022692"/>
    </source>
</evidence>
<dbReference type="GO" id="GO:0005085">
    <property type="term" value="F:guanyl-nucleotide exchange factor activity"/>
    <property type="evidence" value="ECO:0007669"/>
    <property type="project" value="TreeGrafter"/>
</dbReference>
<accession>A0A812U931</accession>
<dbReference type="SMART" id="SM00202">
    <property type="entry name" value="SR"/>
    <property type="match status" value="1"/>
</dbReference>